<dbReference type="Proteomes" id="UP001150924">
    <property type="component" value="Unassembled WGS sequence"/>
</dbReference>
<evidence type="ECO:0000313" key="2">
    <source>
        <dbReference type="Proteomes" id="UP001150924"/>
    </source>
</evidence>
<proteinExistence type="predicted"/>
<dbReference type="EMBL" id="JAPNKE010000002">
    <property type="protein sequence ID" value="MCY1010740.1"/>
    <property type="molecule type" value="Genomic_DNA"/>
</dbReference>
<protein>
    <submittedName>
        <fullName evidence="1">Uncharacterized protein</fullName>
    </submittedName>
</protein>
<gene>
    <name evidence="1" type="ORF">OV079_35290</name>
</gene>
<reference evidence="1" key="1">
    <citation type="submission" date="2022-11" db="EMBL/GenBank/DDBJ databases">
        <title>Minimal conservation of predation-associated metabolite biosynthetic gene clusters underscores biosynthetic potential of Myxococcota including descriptions for ten novel species: Archangium lansinium sp. nov., Myxococcus landrumus sp. nov., Nannocystis bai.</title>
        <authorList>
            <person name="Ahearne A."/>
            <person name="Stevens C."/>
            <person name="Phillips K."/>
        </authorList>
    </citation>
    <scope>NUCLEOTIDE SEQUENCE</scope>
    <source>
        <strain evidence="1">Na p29</strain>
    </source>
</reference>
<organism evidence="1 2">
    <name type="scientific">Nannocystis pusilla</name>
    <dbReference type="NCBI Taxonomy" id="889268"/>
    <lineage>
        <taxon>Bacteria</taxon>
        <taxon>Pseudomonadati</taxon>
        <taxon>Myxococcota</taxon>
        <taxon>Polyangia</taxon>
        <taxon>Nannocystales</taxon>
        <taxon>Nannocystaceae</taxon>
        <taxon>Nannocystis</taxon>
    </lineage>
</organism>
<accession>A0A9X3EWP2</accession>
<name>A0A9X3EWP2_9BACT</name>
<dbReference type="PROSITE" id="PS51257">
    <property type="entry name" value="PROKAR_LIPOPROTEIN"/>
    <property type="match status" value="1"/>
</dbReference>
<evidence type="ECO:0000313" key="1">
    <source>
        <dbReference type="EMBL" id="MCY1010740.1"/>
    </source>
</evidence>
<sequence length="326" mass="34340">MRSSYALLVAAALAAAVGCVIPLDPPRDCGDGYVDELAGEECEPSLAGSMVGYCPAGEVPAPGACDRDTCTFDRDACTRCGNGVLDPGEACDPADMSQPPCPIEGAARCRSDCTVDLSSCPRTCRDGVVDVDLGEECDFGPVTDVTDKGAPIYIDCRDLNPPTWRPYGSGHSSRCIGCKWDRSTCDYCGNARLESLDIVDGGLFKDKDQMHAAEPEVCDGDIAPDPQALSAFCQERCDAGGLPVACEFTCSDKCDAFLEPEGDDPGCCTPRGAQCPYYEDGKIFKVASRAAASTTATCPTTRASCRSTPTRTRSCGPALERLTPAR</sequence>
<dbReference type="AlphaFoldDB" id="A0A9X3EWP2"/>
<comment type="caution">
    <text evidence="1">The sequence shown here is derived from an EMBL/GenBank/DDBJ whole genome shotgun (WGS) entry which is preliminary data.</text>
</comment>
<dbReference type="RefSeq" id="WP_267773820.1">
    <property type="nucleotide sequence ID" value="NZ_JAPNKE010000002.1"/>
</dbReference>
<keyword evidence="2" id="KW-1185">Reference proteome</keyword>